<dbReference type="GO" id="GO:0005524">
    <property type="term" value="F:ATP binding"/>
    <property type="evidence" value="ECO:0007669"/>
    <property type="project" value="UniProtKB-UniRule"/>
</dbReference>
<dbReference type="InterPro" id="IPR000873">
    <property type="entry name" value="AMP-dep_synth/lig_dom"/>
</dbReference>
<dbReference type="Gene3D" id="3.30.300.30">
    <property type="match status" value="1"/>
</dbReference>
<evidence type="ECO:0000313" key="11">
    <source>
        <dbReference type="Proteomes" id="UP000187283"/>
    </source>
</evidence>
<dbReference type="SUPFAM" id="SSF56801">
    <property type="entry name" value="Acetyl-CoA synthetase-like"/>
    <property type="match status" value="1"/>
</dbReference>
<dbReference type="EC" id="6.2.1.1" evidence="5"/>
<dbReference type="GO" id="GO:0016208">
    <property type="term" value="F:AMP binding"/>
    <property type="evidence" value="ECO:0007669"/>
    <property type="project" value="InterPro"/>
</dbReference>
<keyword evidence="11" id="KW-1185">Reference proteome</keyword>
<dbReference type="InterPro" id="IPR025110">
    <property type="entry name" value="AMP-bd_C"/>
</dbReference>
<dbReference type="PANTHER" id="PTHR24095">
    <property type="entry name" value="ACETYL-COENZYME A SYNTHETASE"/>
    <property type="match status" value="1"/>
</dbReference>
<dbReference type="Pfam" id="PF13193">
    <property type="entry name" value="AMP-binding_C"/>
    <property type="match status" value="1"/>
</dbReference>
<dbReference type="InterPro" id="IPR020845">
    <property type="entry name" value="AMP-binding_CS"/>
</dbReference>
<dbReference type="InterPro" id="IPR032387">
    <property type="entry name" value="ACAS_N"/>
</dbReference>
<feature type="region of interest" description="Disordered" evidence="6">
    <location>
        <begin position="1"/>
        <end position="20"/>
    </location>
</feature>
<dbReference type="NCBIfam" id="NF001208">
    <property type="entry name" value="PRK00174.1"/>
    <property type="match status" value="1"/>
</dbReference>
<dbReference type="OrthoDB" id="1706066at2759"/>
<keyword evidence="2 5" id="KW-0436">Ligase</keyword>
<dbReference type="InterPro" id="IPR042099">
    <property type="entry name" value="ANL_N_sf"/>
</dbReference>
<organism evidence="10 11">
    <name type="scientific">Smittium culicis</name>
    <dbReference type="NCBI Taxonomy" id="133412"/>
    <lineage>
        <taxon>Eukaryota</taxon>
        <taxon>Fungi</taxon>
        <taxon>Fungi incertae sedis</taxon>
        <taxon>Zoopagomycota</taxon>
        <taxon>Kickxellomycotina</taxon>
        <taxon>Harpellomycetes</taxon>
        <taxon>Harpellales</taxon>
        <taxon>Legeriomycetaceae</taxon>
        <taxon>Smittium</taxon>
    </lineage>
</organism>
<protein>
    <recommendedName>
        <fullName evidence="5">Acetyl-coenzyme A synthetase</fullName>
        <ecNumber evidence="5">6.2.1.1</ecNumber>
    </recommendedName>
</protein>
<dbReference type="Pfam" id="PF00501">
    <property type="entry name" value="AMP-binding"/>
    <property type="match status" value="1"/>
</dbReference>
<dbReference type="GO" id="GO:0003987">
    <property type="term" value="F:acetate-CoA ligase activity"/>
    <property type="evidence" value="ECO:0007669"/>
    <property type="project" value="UniProtKB-UniRule"/>
</dbReference>
<dbReference type="InterPro" id="IPR045851">
    <property type="entry name" value="AMP-bd_C_sf"/>
</dbReference>
<accession>A0A1R1Y0M3</accession>
<keyword evidence="4 5" id="KW-0067">ATP-binding</keyword>
<reference evidence="10 11" key="1">
    <citation type="submission" date="2017-01" db="EMBL/GenBank/DDBJ databases">
        <authorList>
            <person name="Mah S.A."/>
            <person name="Swanson W.J."/>
            <person name="Moy G.W."/>
            <person name="Vacquier V.D."/>
        </authorList>
    </citation>
    <scope>NUCLEOTIDE SEQUENCE [LARGE SCALE GENOMIC DNA]</scope>
    <source>
        <strain evidence="10 11">GSMNP</strain>
    </source>
</reference>
<comment type="similarity">
    <text evidence="1 5">Belongs to the ATP-dependent AMP-binding enzyme family.</text>
</comment>
<evidence type="ECO:0000256" key="5">
    <source>
        <dbReference type="RuleBase" id="RU361147"/>
    </source>
</evidence>
<evidence type="ECO:0000256" key="2">
    <source>
        <dbReference type="ARBA" id="ARBA00022598"/>
    </source>
</evidence>
<name>A0A1R1Y0M3_9FUNG</name>
<sequence>MLSNPTPQDPTTALYPPRLNSRYPAGRTPAISSFEQYKTMYEQSLNDPDTFFAERAAELIEFSKPYEKVHSGSLSEGNVEWFIGGELNISYNCVDRWAEKTPDNVAISFEADQPGNRTTVTFKELLEKVCRLAGVLQSFGLKKGDGVAIYMPMVPEAAVAMLACTRLGLVHTVVFAGFSAHSLSERIRDSNSTVVITADQGLRGGKVIQTKSIVDEALETCPAVKNVVVFERTGSKDVSFTPGRDVHWAEAAAAQSAYIPPVAVGSEDPSFVLHTSGSTGKPKGMVHTTAGYLLGAAMTSKYTFDLAIGDVFCCSADIGWITGHTYGVYGPLSLGVTSVIFESLPSYPDGARFWKTVDEHKITQFYTAPTAIRALRRLGDEFPKSCDLSTLRVIASVGEPINPEAWVWYSEMVGRNMCPVVDTYWQTENGSHLITPLPFATTNKPGSASFPMFGIEPVILDPNTGEELKGGNVTGVLSIKRAWPSIARTILGDHERYMTSYMNAYKGTYFTGDGASRDEDGYYWIRGRVDDVINVSGHRMSTAEIESAIILNHNVAESAVVGIEDEISGQSICAFVSLNKGIEESPEVIKSIVTSVRKEIGPIATPKNLIVVQDLPKTRSGKIIRRVLRKVASNEADQLGDTSTMADPAVLESLIKKTFAVLGIKH</sequence>
<dbReference type="GO" id="GO:0005829">
    <property type="term" value="C:cytosol"/>
    <property type="evidence" value="ECO:0007669"/>
    <property type="project" value="TreeGrafter"/>
</dbReference>
<proteinExistence type="inferred from homology"/>
<keyword evidence="3 5" id="KW-0547">Nucleotide-binding</keyword>
<dbReference type="Proteomes" id="UP000187283">
    <property type="component" value="Unassembled WGS sequence"/>
</dbReference>
<dbReference type="EMBL" id="LSSN01001243">
    <property type="protein sequence ID" value="OMJ20448.1"/>
    <property type="molecule type" value="Genomic_DNA"/>
</dbReference>
<gene>
    <name evidence="10" type="ORF">AYI70_g4113</name>
</gene>
<evidence type="ECO:0000256" key="1">
    <source>
        <dbReference type="ARBA" id="ARBA00006432"/>
    </source>
</evidence>
<evidence type="ECO:0000259" key="7">
    <source>
        <dbReference type="Pfam" id="PF00501"/>
    </source>
</evidence>
<dbReference type="STRING" id="133412.A0A1R1Y0M3"/>
<dbReference type="Pfam" id="PF16177">
    <property type="entry name" value="ACAS_N"/>
    <property type="match status" value="1"/>
</dbReference>
<dbReference type="NCBIfam" id="TIGR02188">
    <property type="entry name" value="Ac_CoA_lig_AcsA"/>
    <property type="match status" value="1"/>
</dbReference>
<feature type="compositionally biased region" description="Polar residues" evidence="6">
    <location>
        <begin position="1"/>
        <end position="11"/>
    </location>
</feature>
<dbReference type="AlphaFoldDB" id="A0A1R1Y0M3"/>
<comment type="caution">
    <text evidence="10">The sequence shown here is derived from an EMBL/GenBank/DDBJ whole genome shotgun (WGS) entry which is preliminary data.</text>
</comment>
<feature type="domain" description="AMP-dependent synthetase/ligase" evidence="7">
    <location>
        <begin position="95"/>
        <end position="482"/>
    </location>
</feature>
<dbReference type="InterPro" id="IPR011904">
    <property type="entry name" value="Ac_CoA_lig"/>
</dbReference>
<evidence type="ECO:0000259" key="9">
    <source>
        <dbReference type="Pfam" id="PF16177"/>
    </source>
</evidence>
<dbReference type="CDD" id="cd05966">
    <property type="entry name" value="ACS"/>
    <property type="match status" value="1"/>
</dbReference>
<evidence type="ECO:0000256" key="4">
    <source>
        <dbReference type="ARBA" id="ARBA00022840"/>
    </source>
</evidence>
<evidence type="ECO:0000256" key="3">
    <source>
        <dbReference type="ARBA" id="ARBA00022741"/>
    </source>
</evidence>
<evidence type="ECO:0000313" key="10">
    <source>
        <dbReference type="EMBL" id="OMJ20448.1"/>
    </source>
</evidence>
<dbReference type="FunFam" id="3.40.50.12780:FF:000001">
    <property type="entry name" value="Acetyl-coenzyme A synthetase"/>
    <property type="match status" value="1"/>
</dbReference>
<feature type="domain" description="Acetyl-coenzyme A synthetase N-terminal" evidence="9">
    <location>
        <begin position="37"/>
        <end position="93"/>
    </location>
</feature>
<dbReference type="GO" id="GO:0019427">
    <property type="term" value="P:acetyl-CoA biosynthetic process from acetate"/>
    <property type="evidence" value="ECO:0007669"/>
    <property type="project" value="InterPro"/>
</dbReference>
<evidence type="ECO:0000259" key="8">
    <source>
        <dbReference type="Pfam" id="PF13193"/>
    </source>
</evidence>
<feature type="domain" description="AMP-binding enzyme C-terminal" evidence="8">
    <location>
        <begin position="544"/>
        <end position="622"/>
    </location>
</feature>
<dbReference type="PANTHER" id="PTHR24095:SF14">
    <property type="entry name" value="ACETYL-COENZYME A SYNTHETASE 1"/>
    <property type="match status" value="1"/>
</dbReference>
<dbReference type="Gene3D" id="3.40.50.12780">
    <property type="entry name" value="N-terminal domain of ligase-like"/>
    <property type="match status" value="1"/>
</dbReference>
<dbReference type="FunFam" id="3.30.300.30:FF:000004">
    <property type="entry name" value="Acetyl-coenzyme A synthetase"/>
    <property type="match status" value="1"/>
</dbReference>
<evidence type="ECO:0000256" key="6">
    <source>
        <dbReference type="SAM" id="MobiDB-lite"/>
    </source>
</evidence>
<comment type="catalytic activity">
    <reaction evidence="5">
        <text>acetate + ATP + CoA = acetyl-CoA + AMP + diphosphate</text>
        <dbReference type="Rhea" id="RHEA:23176"/>
        <dbReference type="ChEBI" id="CHEBI:30089"/>
        <dbReference type="ChEBI" id="CHEBI:30616"/>
        <dbReference type="ChEBI" id="CHEBI:33019"/>
        <dbReference type="ChEBI" id="CHEBI:57287"/>
        <dbReference type="ChEBI" id="CHEBI:57288"/>
        <dbReference type="ChEBI" id="CHEBI:456215"/>
        <dbReference type="EC" id="6.2.1.1"/>
    </reaction>
</comment>
<dbReference type="PROSITE" id="PS00455">
    <property type="entry name" value="AMP_BINDING"/>
    <property type="match status" value="1"/>
</dbReference>